<gene>
    <name evidence="1" type="ORF">BDY19DRAFT_215173</name>
</gene>
<name>A0ACB8U1P7_9APHY</name>
<comment type="caution">
    <text evidence="1">The sequence shown here is derived from an EMBL/GenBank/DDBJ whole genome shotgun (WGS) entry which is preliminary data.</text>
</comment>
<dbReference type="Proteomes" id="UP001055072">
    <property type="component" value="Unassembled WGS sequence"/>
</dbReference>
<organism evidence="1 2">
    <name type="scientific">Irpex rosettiformis</name>
    <dbReference type="NCBI Taxonomy" id="378272"/>
    <lineage>
        <taxon>Eukaryota</taxon>
        <taxon>Fungi</taxon>
        <taxon>Dikarya</taxon>
        <taxon>Basidiomycota</taxon>
        <taxon>Agaricomycotina</taxon>
        <taxon>Agaricomycetes</taxon>
        <taxon>Polyporales</taxon>
        <taxon>Irpicaceae</taxon>
        <taxon>Irpex</taxon>
    </lineage>
</organism>
<sequence length="141" mass="16274">MYFLHLSLVGAIVVLLGLLDTSASTQRPFRKFQRYLFKRAQPYTPGVLTFLSQRRGSRIRDLEANEPTLPFRAGTTIVTPVCQRTRKPQFCLPRLLTPAVKRPARVLTPKKHTRCLRPRLRNCCANKHEDNPISKKTHRIL</sequence>
<proteinExistence type="predicted"/>
<evidence type="ECO:0000313" key="1">
    <source>
        <dbReference type="EMBL" id="KAI0088156.1"/>
    </source>
</evidence>
<dbReference type="EMBL" id="MU274915">
    <property type="protein sequence ID" value="KAI0088156.1"/>
    <property type="molecule type" value="Genomic_DNA"/>
</dbReference>
<accession>A0ACB8U1P7</accession>
<keyword evidence="2" id="KW-1185">Reference proteome</keyword>
<reference evidence="1" key="1">
    <citation type="journal article" date="2021" name="Environ. Microbiol.">
        <title>Gene family expansions and transcriptome signatures uncover fungal adaptations to wood decay.</title>
        <authorList>
            <person name="Hage H."/>
            <person name="Miyauchi S."/>
            <person name="Viragh M."/>
            <person name="Drula E."/>
            <person name="Min B."/>
            <person name="Chaduli D."/>
            <person name="Navarro D."/>
            <person name="Favel A."/>
            <person name="Norest M."/>
            <person name="Lesage-Meessen L."/>
            <person name="Balint B."/>
            <person name="Merenyi Z."/>
            <person name="de Eugenio L."/>
            <person name="Morin E."/>
            <person name="Martinez A.T."/>
            <person name="Baldrian P."/>
            <person name="Stursova M."/>
            <person name="Martinez M.J."/>
            <person name="Novotny C."/>
            <person name="Magnuson J.K."/>
            <person name="Spatafora J.W."/>
            <person name="Maurice S."/>
            <person name="Pangilinan J."/>
            <person name="Andreopoulos W."/>
            <person name="LaButti K."/>
            <person name="Hundley H."/>
            <person name="Na H."/>
            <person name="Kuo A."/>
            <person name="Barry K."/>
            <person name="Lipzen A."/>
            <person name="Henrissat B."/>
            <person name="Riley R."/>
            <person name="Ahrendt S."/>
            <person name="Nagy L.G."/>
            <person name="Grigoriev I.V."/>
            <person name="Martin F."/>
            <person name="Rosso M.N."/>
        </authorList>
    </citation>
    <scope>NUCLEOTIDE SEQUENCE</scope>
    <source>
        <strain evidence="1">CBS 384.51</strain>
    </source>
</reference>
<protein>
    <submittedName>
        <fullName evidence="1">Uncharacterized protein</fullName>
    </submittedName>
</protein>
<evidence type="ECO:0000313" key="2">
    <source>
        <dbReference type="Proteomes" id="UP001055072"/>
    </source>
</evidence>